<gene>
    <name evidence="2" type="ORF">PG993_003121</name>
</gene>
<accession>A0ABR1TYK5</accession>
<dbReference type="PANTHER" id="PTHR24148:SF64">
    <property type="entry name" value="HETEROKARYON INCOMPATIBILITY DOMAIN-CONTAINING PROTEIN"/>
    <property type="match status" value="1"/>
</dbReference>
<dbReference type="InterPro" id="IPR052895">
    <property type="entry name" value="HetReg/Transcr_Mod"/>
</dbReference>
<sequence>MTSMQRQEGNTYRSVKEPDYGILTYTWGRWPAPGGPHIAISGTTWTIPAVKESMFTVESFQNVIRKMGEAHDFAWIDVVCIDQENYDVKMDEIGRQVGIFNLAARVYLWLWTLPITRLQSACDEVDYSSGYIYTMDETDRDARTLLKSLDSSLETLLSDWWFTSLWTLQEGILRPDAILLSREAEHVRIRHSTPYTMMELRFVTNAFWNLRCALETDSLRPKDALLNDLGQAVVQRLKRAGYSSDPFSSNPNMQWGAARWRTASSEQDRVYGIQAIYNIRVGDTAPNAVRRQDRPLSELHMEFAATINAKSPLLGQMFVHSEPPPSGRTWQLSPNIRVPYEFCSYNDSSRGTCSITGNPAGDAQIEGQICFLNDIAQFWNAAVIHRTLGGVYLNVAVDRYIVQRHPAIYSVPEDLTARDNYITSSNVVNNSAILVDSVLKVFGAGSVSVLALGTITIDGDASHSFGLLLLHTPDDRTRTKRIGICRWFIPDPVQDEPSLFESVEWVQHRGSLG</sequence>
<organism evidence="2 3">
    <name type="scientific">Apiospora rasikravindrae</name>
    <dbReference type="NCBI Taxonomy" id="990691"/>
    <lineage>
        <taxon>Eukaryota</taxon>
        <taxon>Fungi</taxon>
        <taxon>Dikarya</taxon>
        <taxon>Ascomycota</taxon>
        <taxon>Pezizomycotina</taxon>
        <taxon>Sordariomycetes</taxon>
        <taxon>Xylariomycetidae</taxon>
        <taxon>Amphisphaeriales</taxon>
        <taxon>Apiosporaceae</taxon>
        <taxon>Apiospora</taxon>
    </lineage>
</organism>
<proteinExistence type="predicted"/>
<dbReference type="PANTHER" id="PTHR24148">
    <property type="entry name" value="ANKYRIN REPEAT DOMAIN-CONTAINING PROTEIN 39 HOMOLOG-RELATED"/>
    <property type="match status" value="1"/>
</dbReference>
<name>A0ABR1TYK5_9PEZI</name>
<feature type="domain" description="Heterokaryon incompatibility" evidence="1">
    <location>
        <begin position="20"/>
        <end position="170"/>
    </location>
</feature>
<evidence type="ECO:0000259" key="1">
    <source>
        <dbReference type="Pfam" id="PF06985"/>
    </source>
</evidence>
<reference evidence="2 3" key="1">
    <citation type="submission" date="2023-01" db="EMBL/GenBank/DDBJ databases">
        <title>Analysis of 21 Apiospora genomes using comparative genomics revels a genus with tremendous synthesis potential of carbohydrate active enzymes and secondary metabolites.</title>
        <authorList>
            <person name="Sorensen T."/>
        </authorList>
    </citation>
    <scope>NUCLEOTIDE SEQUENCE [LARGE SCALE GENOMIC DNA]</scope>
    <source>
        <strain evidence="2 3">CBS 33761</strain>
    </source>
</reference>
<evidence type="ECO:0000313" key="2">
    <source>
        <dbReference type="EMBL" id="KAK8051736.1"/>
    </source>
</evidence>
<keyword evidence="3" id="KW-1185">Reference proteome</keyword>
<dbReference type="Proteomes" id="UP001444661">
    <property type="component" value="Unassembled WGS sequence"/>
</dbReference>
<dbReference type="Pfam" id="PF06985">
    <property type="entry name" value="HET"/>
    <property type="match status" value="1"/>
</dbReference>
<comment type="caution">
    <text evidence="2">The sequence shown here is derived from an EMBL/GenBank/DDBJ whole genome shotgun (WGS) entry which is preliminary data.</text>
</comment>
<dbReference type="InterPro" id="IPR010730">
    <property type="entry name" value="HET"/>
</dbReference>
<protein>
    <recommendedName>
        <fullName evidence="1">Heterokaryon incompatibility domain-containing protein</fullName>
    </recommendedName>
</protein>
<evidence type="ECO:0000313" key="3">
    <source>
        <dbReference type="Proteomes" id="UP001444661"/>
    </source>
</evidence>
<dbReference type="EMBL" id="JAQQWK010000002">
    <property type="protein sequence ID" value="KAK8051736.1"/>
    <property type="molecule type" value="Genomic_DNA"/>
</dbReference>